<dbReference type="FunFam" id="3.40.50.300:FF:000997">
    <property type="entry name" value="Multidrug resistance-associated protein 1"/>
    <property type="match status" value="1"/>
</dbReference>
<feature type="transmembrane region" description="Helical" evidence="9">
    <location>
        <begin position="838"/>
        <end position="861"/>
    </location>
</feature>
<evidence type="ECO:0000256" key="7">
    <source>
        <dbReference type="ARBA" id="ARBA00022989"/>
    </source>
</evidence>
<dbReference type="CDD" id="cd03244">
    <property type="entry name" value="ABCC_MRP_domain2"/>
    <property type="match status" value="1"/>
</dbReference>
<dbReference type="CDD" id="cd18596">
    <property type="entry name" value="ABC_6TM_VMR1_D1_like"/>
    <property type="match status" value="1"/>
</dbReference>
<evidence type="ECO:0000256" key="3">
    <source>
        <dbReference type="ARBA" id="ARBA00022692"/>
    </source>
</evidence>
<dbReference type="FunFam" id="1.20.1560.10:FF:000013">
    <property type="entry name" value="ABC transporter C family member 2"/>
    <property type="match status" value="1"/>
</dbReference>
<comment type="subcellular location">
    <subcellularLocation>
        <location evidence="1">Membrane</location>
        <topology evidence="1">Multi-pass membrane protein</topology>
    </subcellularLocation>
</comment>
<evidence type="ECO:0000256" key="4">
    <source>
        <dbReference type="ARBA" id="ARBA00022737"/>
    </source>
</evidence>
<dbReference type="GO" id="GO:0140359">
    <property type="term" value="F:ABC-type transporter activity"/>
    <property type="evidence" value="ECO:0007669"/>
    <property type="project" value="InterPro"/>
</dbReference>
<reference evidence="13" key="1">
    <citation type="journal article" date="2018" name="Nat. Microbiol.">
        <title>Leveraging single-cell genomics to expand the fungal tree of life.</title>
        <authorList>
            <person name="Ahrendt S.R."/>
            <person name="Quandt C.A."/>
            <person name="Ciobanu D."/>
            <person name="Clum A."/>
            <person name="Salamov A."/>
            <person name="Andreopoulos B."/>
            <person name="Cheng J.F."/>
            <person name="Woyke T."/>
            <person name="Pelin A."/>
            <person name="Henrissat B."/>
            <person name="Reynolds N.K."/>
            <person name="Benny G.L."/>
            <person name="Smith M.E."/>
            <person name="James T.Y."/>
            <person name="Grigoriev I.V."/>
        </authorList>
    </citation>
    <scope>NUCLEOTIDE SEQUENCE [LARGE SCALE GENOMIC DNA]</scope>
</reference>
<dbReference type="Proteomes" id="UP000269721">
    <property type="component" value="Unassembled WGS sequence"/>
</dbReference>
<gene>
    <name evidence="12" type="ORF">BDK51DRAFT_24490</name>
</gene>
<keyword evidence="13" id="KW-1185">Reference proteome</keyword>
<feature type="domain" description="ABC transmembrane type-1" evidence="11">
    <location>
        <begin position="709"/>
        <end position="991"/>
    </location>
</feature>
<name>A0A4P9WM27_9FUNG</name>
<dbReference type="Pfam" id="PF00005">
    <property type="entry name" value="ABC_tran"/>
    <property type="match status" value="2"/>
</dbReference>
<keyword evidence="7 9" id="KW-1133">Transmembrane helix</keyword>
<dbReference type="PROSITE" id="PS50929">
    <property type="entry name" value="ABC_TM1F"/>
    <property type="match status" value="2"/>
</dbReference>
<dbReference type="Gene3D" id="3.40.50.300">
    <property type="entry name" value="P-loop containing nucleotide triphosphate hydrolases"/>
    <property type="match status" value="2"/>
</dbReference>
<dbReference type="SMART" id="SM00382">
    <property type="entry name" value="AAA"/>
    <property type="match status" value="2"/>
</dbReference>
<dbReference type="PANTHER" id="PTHR24223">
    <property type="entry name" value="ATP-BINDING CASSETTE SUB-FAMILY C"/>
    <property type="match status" value="1"/>
</dbReference>
<keyword evidence="5" id="KW-0547">Nucleotide-binding</keyword>
<dbReference type="Pfam" id="PF00664">
    <property type="entry name" value="ABC_membrane"/>
    <property type="match status" value="2"/>
</dbReference>
<dbReference type="FunFam" id="3.40.50.300:FF:000565">
    <property type="entry name" value="ABC bile acid transporter"/>
    <property type="match status" value="1"/>
</dbReference>
<evidence type="ECO:0000256" key="5">
    <source>
        <dbReference type="ARBA" id="ARBA00022741"/>
    </source>
</evidence>
<feature type="transmembrane region" description="Helical" evidence="9">
    <location>
        <begin position="308"/>
        <end position="329"/>
    </location>
</feature>
<evidence type="ECO:0000256" key="6">
    <source>
        <dbReference type="ARBA" id="ARBA00022840"/>
    </source>
</evidence>
<proteinExistence type="predicted"/>
<dbReference type="SUPFAM" id="SSF52540">
    <property type="entry name" value="P-loop containing nucleoside triphosphate hydrolases"/>
    <property type="match status" value="2"/>
</dbReference>
<protein>
    <submittedName>
        <fullName evidence="12">P-loop containing nucleoside triphosphate hydrolase protein</fullName>
    </submittedName>
</protein>
<dbReference type="InterPro" id="IPR011527">
    <property type="entry name" value="ABC1_TM_dom"/>
</dbReference>
<feature type="non-terminal residue" evidence="12">
    <location>
        <position position="1"/>
    </location>
</feature>
<dbReference type="InterPro" id="IPR017871">
    <property type="entry name" value="ABC_transporter-like_CS"/>
</dbReference>
<dbReference type="InterPro" id="IPR036640">
    <property type="entry name" value="ABC1_TM_sf"/>
</dbReference>
<evidence type="ECO:0000313" key="12">
    <source>
        <dbReference type="EMBL" id="RKO93073.1"/>
    </source>
</evidence>
<evidence type="ECO:0000256" key="8">
    <source>
        <dbReference type="ARBA" id="ARBA00023136"/>
    </source>
</evidence>
<evidence type="ECO:0000259" key="10">
    <source>
        <dbReference type="PROSITE" id="PS50893"/>
    </source>
</evidence>
<feature type="transmembrane region" description="Helical" evidence="9">
    <location>
        <begin position="934"/>
        <end position="957"/>
    </location>
</feature>
<dbReference type="CDD" id="cd03250">
    <property type="entry name" value="ABCC_MRP_domain1"/>
    <property type="match status" value="1"/>
</dbReference>
<dbReference type="Gene3D" id="1.20.1560.10">
    <property type="entry name" value="ABC transporter type 1, transmembrane domain"/>
    <property type="match status" value="2"/>
</dbReference>
<evidence type="ECO:0000256" key="1">
    <source>
        <dbReference type="ARBA" id="ARBA00004141"/>
    </source>
</evidence>
<feature type="transmembrane region" description="Helical" evidence="9">
    <location>
        <begin position="692"/>
        <end position="711"/>
    </location>
</feature>
<dbReference type="InterPro" id="IPR027417">
    <property type="entry name" value="P-loop_NTPase"/>
</dbReference>
<evidence type="ECO:0000256" key="2">
    <source>
        <dbReference type="ARBA" id="ARBA00022448"/>
    </source>
</evidence>
<dbReference type="GO" id="GO:0005524">
    <property type="term" value="F:ATP binding"/>
    <property type="evidence" value="ECO:0007669"/>
    <property type="project" value="UniProtKB-KW"/>
</dbReference>
<feature type="domain" description="ABC transmembrane type-1" evidence="11">
    <location>
        <begin position="75"/>
        <end position="362"/>
    </location>
</feature>
<feature type="transmembrane region" description="Helical" evidence="9">
    <location>
        <begin position="194"/>
        <end position="219"/>
    </location>
</feature>
<feature type="transmembrane region" description="Helical" evidence="9">
    <location>
        <begin position="749"/>
        <end position="777"/>
    </location>
</feature>
<dbReference type="PANTHER" id="PTHR24223:SF353">
    <property type="entry name" value="ABC TRANSPORTER ATP-BINDING PROTEIN_PERMEASE VMR1-RELATED"/>
    <property type="match status" value="1"/>
</dbReference>
<feature type="domain" description="ABC transporter" evidence="10">
    <location>
        <begin position="1030"/>
        <end position="1277"/>
    </location>
</feature>
<dbReference type="EMBL" id="KZ994386">
    <property type="protein sequence ID" value="RKO93073.1"/>
    <property type="molecule type" value="Genomic_DNA"/>
</dbReference>
<evidence type="ECO:0000259" key="11">
    <source>
        <dbReference type="PROSITE" id="PS50929"/>
    </source>
</evidence>
<dbReference type="PROSITE" id="PS00211">
    <property type="entry name" value="ABC_TRANSPORTER_1"/>
    <property type="match status" value="2"/>
</dbReference>
<feature type="domain" description="ABC transporter" evidence="10">
    <location>
        <begin position="404"/>
        <end position="646"/>
    </location>
</feature>
<sequence>SPESASRFIMRVTFSYLEPLLSLGVERPLKSSDLYELDPRDRAADVDAEFALTDPALPLYRRVLHVIRWSLFIQISLAVAGSTASFGAPFFLNRIVHYVQEEADTTPRGVAVAYVVCLFVFSIATVLCNTNSSIYGRRSAGRARVIVISEVYRHALARGAISGEVGPDGQAPEDSSIGKIITVMSVDAERLRDFIVNIHLIVTTPIQIVVGICLLLWFLGWPALGGVAVMCTTIPITSLYSSWAVRIRTKCLEAADRRVQVTNEVLASIRIIKYFAWESQFAARIREARAAELSLIVWQFVARYMDMVIWNITPLLVSLVTFWALTILAGRELDATVAFTALSLFRVLRNPMTDFPDVLSDIFDATASYRRIRSFLDEKELERYSLKAELTSPLTGGVDPLPVAGFSDATFSWSDAGADDRLGFTLANVDVDFPLGALSSICGATGAGKSSLVQALLGEMKCVSGRVHLPISSYDGDVLGCNQHRGVAYVAQTAWLMNGTVRENICFGYKYDPERYQAVVQACALVKDFQTFPGGDLTEVGEKGINLSGGQKQRISLARAAYSPAAFLLLDDPLSAVDAPTARHLFEQCIVGLLAGRTRILVTHAVTLALPRTDFLLVLKNGAVLAQGAPSTVLALPHVAGIMSHEELLASEREQSAVVQAEVVVADHAEGKAASKLIQKERKEQGAVTRKLYLAYFWAAGGLLFLLPVAFAQCLRRGSLVGTDWWLKKWAEAYRTKGPGEGEGVDVEWYLWMYVAWIGLVFSSLIISFFAATIGAFRAGKSFHEALVDRILGAPVSFFDQTPLGRILNRFSKDISSVDNRVMNACVHFTAQTFAVGYICLVCIIITPIVVVGIIPIGFMYRWVARLYLSSSRELKRIDSITRSPIYAQFSETLTGAPTIRAYGHESRFSREMQDRIDDNHRAHWWMFAVNTWFGLRTGAISALCALCAGLAIVSVATQIDPGYAGLALLYALSFADNLVLVVRAHANLEMELNSVERVAEYLNIQQEPPTIIEGCRPPANWPSKGEIVVKDLSVRYSPDADPVLKDVSFAIRGGEKVGIVGRTGAGKSTLSLALFRIIDEIHGSILIDGVDTATLGLRDLRSNLTIIPQDPVLFTGSVRSNVDPFSEHPDYVIWGALQRSRFLASLDKEHAIDSGEGMLSPSFSLDAYVAENGGNFSQGQKQLLCLARALLRLQRTPIVVLDEATASVDDATDTAIQATIRGEEFKHCTVLCVAHRLRTVADYDRILVLDHGRLVESGTPWDLLQLEDGWFRKMCAETADYPLLLELARNASRR</sequence>
<feature type="transmembrane region" description="Helical" evidence="9">
    <location>
        <begin position="964"/>
        <end position="983"/>
    </location>
</feature>
<keyword evidence="4" id="KW-0677">Repeat</keyword>
<dbReference type="InterPro" id="IPR003593">
    <property type="entry name" value="AAA+_ATPase"/>
</dbReference>
<dbReference type="GO" id="GO:0016887">
    <property type="term" value="F:ATP hydrolysis activity"/>
    <property type="evidence" value="ECO:0007669"/>
    <property type="project" value="InterPro"/>
</dbReference>
<keyword evidence="3 9" id="KW-0812">Transmembrane</keyword>
<dbReference type="PROSITE" id="PS50893">
    <property type="entry name" value="ABC_TRANSPORTER_2"/>
    <property type="match status" value="2"/>
</dbReference>
<dbReference type="CDD" id="cd18604">
    <property type="entry name" value="ABC_6TM_VMR1_D2_like"/>
    <property type="match status" value="1"/>
</dbReference>
<evidence type="ECO:0000313" key="13">
    <source>
        <dbReference type="Proteomes" id="UP000269721"/>
    </source>
</evidence>
<dbReference type="SUPFAM" id="SSF90123">
    <property type="entry name" value="ABC transporter transmembrane region"/>
    <property type="match status" value="2"/>
</dbReference>
<feature type="transmembrane region" description="Helical" evidence="9">
    <location>
        <begin position="111"/>
        <end position="128"/>
    </location>
</feature>
<dbReference type="GO" id="GO:0016020">
    <property type="term" value="C:membrane"/>
    <property type="evidence" value="ECO:0007669"/>
    <property type="project" value="UniProtKB-SubCell"/>
</dbReference>
<organism evidence="12 13">
    <name type="scientific">Blyttiomyces helicus</name>
    <dbReference type="NCBI Taxonomy" id="388810"/>
    <lineage>
        <taxon>Eukaryota</taxon>
        <taxon>Fungi</taxon>
        <taxon>Fungi incertae sedis</taxon>
        <taxon>Chytridiomycota</taxon>
        <taxon>Chytridiomycota incertae sedis</taxon>
        <taxon>Chytridiomycetes</taxon>
        <taxon>Chytridiomycetes incertae sedis</taxon>
        <taxon>Blyttiomyces</taxon>
    </lineage>
</organism>
<dbReference type="InterPro" id="IPR003439">
    <property type="entry name" value="ABC_transporter-like_ATP-bd"/>
</dbReference>
<accession>A0A4P9WM27</accession>
<feature type="transmembrane region" description="Helical" evidence="9">
    <location>
        <begin position="71"/>
        <end position="91"/>
    </location>
</feature>
<keyword evidence="8 9" id="KW-0472">Membrane</keyword>
<keyword evidence="12" id="KW-0378">Hydrolase</keyword>
<dbReference type="InterPro" id="IPR050173">
    <property type="entry name" value="ABC_transporter_C-like"/>
</dbReference>
<dbReference type="OrthoDB" id="6500128at2759"/>
<keyword evidence="2" id="KW-0813">Transport</keyword>
<evidence type="ECO:0000256" key="9">
    <source>
        <dbReference type="SAM" id="Phobius"/>
    </source>
</evidence>
<keyword evidence="6" id="KW-0067">ATP-binding</keyword>